<dbReference type="RefSeq" id="WP_146571677.1">
    <property type="nucleotide sequence ID" value="NZ_CP042306.1"/>
</dbReference>
<dbReference type="InterPro" id="IPR031796">
    <property type="entry name" value="DUF5076"/>
</dbReference>
<organism evidence="1 2">
    <name type="scientific">Sphingomonas panacisoli</name>
    <dbReference type="NCBI Taxonomy" id="1813879"/>
    <lineage>
        <taxon>Bacteria</taxon>
        <taxon>Pseudomonadati</taxon>
        <taxon>Pseudomonadota</taxon>
        <taxon>Alphaproteobacteria</taxon>
        <taxon>Sphingomonadales</taxon>
        <taxon>Sphingomonadaceae</taxon>
        <taxon>Sphingomonas</taxon>
    </lineage>
</organism>
<dbReference type="OrthoDB" id="7558075at2"/>
<dbReference type="EMBL" id="CP042306">
    <property type="protein sequence ID" value="QDZ07817.1"/>
    <property type="molecule type" value="Genomic_DNA"/>
</dbReference>
<dbReference type="Gene3D" id="3.30.2370.10">
    <property type="entry name" value="putative pyruvate dehydrogenase"/>
    <property type="match status" value="1"/>
</dbReference>
<proteinExistence type="predicted"/>
<dbReference type="Proteomes" id="UP000315673">
    <property type="component" value="Chromosome"/>
</dbReference>
<dbReference type="AlphaFoldDB" id="A0A5B8LHN6"/>
<dbReference type="Pfam" id="PF16826">
    <property type="entry name" value="DUF5076"/>
    <property type="match status" value="1"/>
</dbReference>
<sequence>MTDKPIPIDLVPFAEMLDGGREFLRAWAKEGGPASYFVNPKALGADPALFGIALVDAARHAAAAWGKALGHSQDEMLARIWEGFDAERTAPTNDLPLPVAVARKDD</sequence>
<evidence type="ECO:0000313" key="2">
    <source>
        <dbReference type="Proteomes" id="UP000315673"/>
    </source>
</evidence>
<reference evidence="1 2" key="1">
    <citation type="submission" date="2019-07" db="EMBL/GenBank/DDBJ databases">
        <title>Full genome sequence of Sphingomonas sp. 4R-6-7(HKS19).</title>
        <authorList>
            <person name="Im W.-T."/>
        </authorList>
    </citation>
    <scope>NUCLEOTIDE SEQUENCE [LARGE SCALE GENOMIC DNA]</scope>
    <source>
        <strain evidence="1 2">HKS19</strain>
    </source>
</reference>
<protein>
    <submittedName>
        <fullName evidence="1">DUF5076 domain-containing protein</fullName>
    </submittedName>
</protein>
<evidence type="ECO:0000313" key="1">
    <source>
        <dbReference type="EMBL" id="QDZ07817.1"/>
    </source>
</evidence>
<keyword evidence="2" id="KW-1185">Reference proteome</keyword>
<name>A0A5B8LHN6_9SPHN</name>
<dbReference type="KEGG" id="spai:FPZ24_10240"/>
<gene>
    <name evidence="1" type="ORF">FPZ24_10240</name>
</gene>
<accession>A0A5B8LHN6</accession>